<feature type="non-terminal residue" evidence="2">
    <location>
        <position position="111"/>
    </location>
</feature>
<organism evidence="2 3">
    <name type="scientific">Gossypium aridum</name>
    <name type="common">American cotton</name>
    <name type="synonym">Erioxylum aridum</name>
    <dbReference type="NCBI Taxonomy" id="34290"/>
    <lineage>
        <taxon>Eukaryota</taxon>
        <taxon>Viridiplantae</taxon>
        <taxon>Streptophyta</taxon>
        <taxon>Embryophyta</taxon>
        <taxon>Tracheophyta</taxon>
        <taxon>Spermatophyta</taxon>
        <taxon>Magnoliopsida</taxon>
        <taxon>eudicotyledons</taxon>
        <taxon>Gunneridae</taxon>
        <taxon>Pentapetalae</taxon>
        <taxon>rosids</taxon>
        <taxon>malvids</taxon>
        <taxon>Malvales</taxon>
        <taxon>Malvaceae</taxon>
        <taxon>Malvoideae</taxon>
        <taxon>Gossypium</taxon>
    </lineage>
</organism>
<dbReference type="PANTHER" id="PTHR46033:SF8">
    <property type="entry name" value="PROTEIN MAINTENANCE OF MERISTEMS-LIKE"/>
    <property type="match status" value="1"/>
</dbReference>
<dbReference type="GO" id="GO:0010073">
    <property type="term" value="P:meristem maintenance"/>
    <property type="evidence" value="ECO:0007669"/>
    <property type="project" value="InterPro"/>
</dbReference>
<accession>A0A7J8X520</accession>
<dbReference type="Pfam" id="PF10536">
    <property type="entry name" value="PMD"/>
    <property type="match status" value="1"/>
</dbReference>
<dbReference type="EMBL" id="JABFAA010000005">
    <property type="protein sequence ID" value="MBA0682361.1"/>
    <property type="molecule type" value="Genomic_DNA"/>
</dbReference>
<dbReference type="Proteomes" id="UP000593577">
    <property type="component" value="Unassembled WGS sequence"/>
</dbReference>
<proteinExistence type="predicted"/>
<evidence type="ECO:0000313" key="2">
    <source>
        <dbReference type="EMBL" id="MBA0682361.1"/>
    </source>
</evidence>
<name>A0A7J8X520_GOSAI</name>
<reference evidence="2 3" key="1">
    <citation type="journal article" date="2019" name="Genome Biol. Evol.">
        <title>Insights into the evolution of the New World diploid cottons (Gossypium, subgenus Houzingenia) based on genome sequencing.</title>
        <authorList>
            <person name="Grover C.E."/>
            <person name="Arick M.A. 2nd"/>
            <person name="Thrash A."/>
            <person name="Conover J.L."/>
            <person name="Sanders W.S."/>
            <person name="Peterson D.G."/>
            <person name="Frelichowski J.E."/>
            <person name="Scheffler J.A."/>
            <person name="Scheffler B.E."/>
            <person name="Wendel J.F."/>
        </authorList>
    </citation>
    <scope>NUCLEOTIDE SEQUENCE [LARGE SCALE GENOMIC DNA]</scope>
    <source>
        <strain evidence="2">185</strain>
        <tissue evidence="2">Leaf</tissue>
    </source>
</reference>
<feature type="non-terminal residue" evidence="2">
    <location>
        <position position="1"/>
    </location>
</feature>
<sequence length="111" mass="12820">ALVERWRPETHIFHLPCGECTITLENISLQFGLPVNGEVDMGLVISAEWSATCKQLLGKVSKKFRGSRIEMRWMRENFQTIEAPIGDIEKEKFTRAFILRLIWGLLMLNKS</sequence>
<dbReference type="InterPro" id="IPR019557">
    <property type="entry name" value="AminoTfrase-like_pln_mobile"/>
</dbReference>
<protein>
    <recommendedName>
        <fullName evidence="1">Aminotransferase-like plant mobile domain-containing protein</fullName>
    </recommendedName>
</protein>
<dbReference type="PANTHER" id="PTHR46033">
    <property type="entry name" value="PROTEIN MAIN-LIKE 2"/>
    <property type="match status" value="1"/>
</dbReference>
<dbReference type="InterPro" id="IPR044824">
    <property type="entry name" value="MAIN-like"/>
</dbReference>
<keyword evidence="3" id="KW-1185">Reference proteome</keyword>
<evidence type="ECO:0000313" key="3">
    <source>
        <dbReference type="Proteomes" id="UP000593577"/>
    </source>
</evidence>
<feature type="domain" description="Aminotransferase-like plant mobile" evidence="1">
    <location>
        <begin position="1"/>
        <end position="105"/>
    </location>
</feature>
<gene>
    <name evidence="2" type="ORF">Goari_024086</name>
</gene>
<evidence type="ECO:0000259" key="1">
    <source>
        <dbReference type="Pfam" id="PF10536"/>
    </source>
</evidence>
<dbReference type="AlphaFoldDB" id="A0A7J8X520"/>
<comment type="caution">
    <text evidence="2">The sequence shown here is derived from an EMBL/GenBank/DDBJ whole genome shotgun (WGS) entry which is preliminary data.</text>
</comment>